<comment type="caution">
    <text evidence="2">The sequence shown here is derived from an EMBL/GenBank/DDBJ whole genome shotgun (WGS) entry which is preliminary data.</text>
</comment>
<keyword evidence="1" id="KW-0472">Membrane</keyword>
<dbReference type="RefSeq" id="WP_100344164.1">
    <property type="nucleotide sequence ID" value="NZ_PGFB01000002.1"/>
</dbReference>
<keyword evidence="3" id="KW-1185">Reference proteome</keyword>
<keyword evidence="1" id="KW-0812">Transmembrane</keyword>
<proteinExistence type="predicted"/>
<sequence>MTTTAPARRSRTGSIVLLVLGAVLVLAGPVLGVIAGTLSMIPTSLSVAGSAADVRPEATIALDAGKKVYLVAPVPQLGQISHEDCTATAPDAEAAVVFEPASALNTLVNGTTYESFASITPTAAGDYTIACDTTVPVVTAPAFDLAGLFGPFLWLTVAGILVGIAGLVMVIVGIVRVARA</sequence>
<accession>A0A2M9C035</accession>
<evidence type="ECO:0000256" key="1">
    <source>
        <dbReference type="SAM" id="Phobius"/>
    </source>
</evidence>
<dbReference type="OrthoDB" id="5148850at2"/>
<evidence type="ECO:0000313" key="2">
    <source>
        <dbReference type="EMBL" id="PJJ63696.1"/>
    </source>
</evidence>
<organism evidence="2 3">
    <name type="scientific">Compostimonas suwonensis</name>
    <dbReference type="NCBI Taxonomy" id="1048394"/>
    <lineage>
        <taxon>Bacteria</taxon>
        <taxon>Bacillati</taxon>
        <taxon>Actinomycetota</taxon>
        <taxon>Actinomycetes</taxon>
        <taxon>Micrococcales</taxon>
        <taxon>Microbacteriaceae</taxon>
        <taxon>Compostimonas</taxon>
    </lineage>
</organism>
<name>A0A2M9C035_9MICO</name>
<feature type="transmembrane region" description="Helical" evidence="1">
    <location>
        <begin position="152"/>
        <end position="175"/>
    </location>
</feature>
<reference evidence="2 3" key="1">
    <citation type="submission" date="2017-11" db="EMBL/GenBank/DDBJ databases">
        <title>Genomic Encyclopedia of Archaeal and Bacterial Type Strains, Phase II (KMG-II): From Individual Species to Whole Genera.</title>
        <authorList>
            <person name="Goeker M."/>
        </authorList>
    </citation>
    <scope>NUCLEOTIDE SEQUENCE [LARGE SCALE GENOMIC DNA]</scope>
    <source>
        <strain evidence="2 3">DSM 25625</strain>
    </source>
</reference>
<dbReference type="Proteomes" id="UP000230161">
    <property type="component" value="Unassembled WGS sequence"/>
</dbReference>
<protein>
    <submittedName>
        <fullName evidence="2">Uncharacterized protein</fullName>
    </submittedName>
</protein>
<dbReference type="AlphaFoldDB" id="A0A2M9C035"/>
<gene>
    <name evidence="2" type="ORF">CLV54_1368</name>
</gene>
<dbReference type="EMBL" id="PGFB01000002">
    <property type="protein sequence ID" value="PJJ63696.1"/>
    <property type="molecule type" value="Genomic_DNA"/>
</dbReference>
<keyword evidence="1" id="KW-1133">Transmembrane helix</keyword>
<evidence type="ECO:0000313" key="3">
    <source>
        <dbReference type="Proteomes" id="UP000230161"/>
    </source>
</evidence>